<dbReference type="SUPFAM" id="SSF81383">
    <property type="entry name" value="F-box domain"/>
    <property type="match status" value="1"/>
</dbReference>
<evidence type="ECO:0008006" key="3">
    <source>
        <dbReference type="Google" id="ProtNLM"/>
    </source>
</evidence>
<evidence type="ECO:0000313" key="1">
    <source>
        <dbReference type="EMBL" id="KIM27073.1"/>
    </source>
</evidence>
<dbReference type="InterPro" id="IPR036047">
    <property type="entry name" value="F-box-like_dom_sf"/>
</dbReference>
<keyword evidence="2" id="KW-1185">Reference proteome</keyword>
<dbReference type="AlphaFoldDB" id="A0A0C2WL88"/>
<dbReference type="PANTHER" id="PTHR38926:SF5">
    <property type="entry name" value="F-BOX AND LEUCINE-RICH REPEAT PROTEIN 6"/>
    <property type="match status" value="1"/>
</dbReference>
<dbReference type="OrthoDB" id="3139399at2759"/>
<name>A0A0C2WL88_SERVB</name>
<evidence type="ECO:0000313" key="2">
    <source>
        <dbReference type="Proteomes" id="UP000054097"/>
    </source>
</evidence>
<dbReference type="Proteomes" id="UP000054097">
    <property type="component" value="Unassembled WGS sequence"/>
</dbReference>
<organism evidence="1 2">
    <name type="scientific">Serendipita vermifera MAFF 305830</name>
    <dbReference type="NCBI Taxonomy" id="933852"/>
    <lineage>
        <taxon>Eukaryota</taxon>
        <taxon>Fungi</taxon>
        <taxon>Dikarya</taxon>
        <taxon>Basidiomycota</taxon>
        <taxon>Agaricomycotina</taxon>
        <taxon>Agaricomycetes</taxon>
        <taxon>Sebacinales</taxon>
        <taxon>Serendipitaceae</taxon>
        <taxon>Serendipita</taxon>
    </lineage>
</organism>
<gene>
    <name evidence="1" type="ORF">M408DRAFT_24825</name>
</gene>
<reference evidence="2" key="2">
    <citation type="submission" date="2015-01" db="EMBL/GenBank/DDBJ databases">
        <title>Evolutionary Origins and Diversification of the Mycorrhizal Mutualists.</title>
        <authorList>
            <consortium name="DOE Joint Genome Institute"/>
            <consortium name="Mycorrhizal Genomics Consortium"/>
            <person name="Kohler A."/>
            <person name="Kuo A."/>
            <person name="Nagy L.G."/>
            <person name="Floudas D."/>
            <person name="Copeland A."/>
            <person name="Barry K.W."/>
            <person name="Cichocki N."/>
            <person name="Veneault-Fourrey C."/>
            <person name="LaButti K."/>
            <person name="Lindquist E.A."/>
            <person name="Lipzen A."/>
            <person name="Lundell T."/>
            <person name="Morin E."/>
            <person name="Murat C."/>
            <person name="Riley R."/>
            <person name="Ohm R."/>
            <person name="Sun H."/>
            <person name="Tunlid A."/>
            <person name="Henrissat B."/>
            <person name="Grigoriev I.V."/>
            <person name="Hibbett D.S."/>
            <person name="Martin F."/>
        </authorList>
    </citation>
    <scope>NUCLEOTIDE SEQUENCE [LARGE SCALE GENOMIC DNA]</scope>
    <source>
        <strain evidence="2">MAFF 305830</strain>
    </source>
</reference>
<protein>
    <recommendedName>
        <fullName evidence="3">F-box domain-containing protein</fullName>
    </recommendedName>
</protein>
<dbReference type="HOGENOM" id="CLU_039336_2_0_1"/>
<reference evidence="1 2" key="1">
    <citation type="submission" date="2014-04" db="EMBL/GenBank/DDBJ databases">
        <authorList>
            <consortium name="DOE Joint Genome Institute"/>
            <person name="Kuo A."/>
            <person name="Zuccaro A."/>
            <person name="Kohler A."/>
            <person name="Nagy L.G."/>
            <person name="Floudas D."/>
            <person name="Copeland A."/>
            <person name="Barry K.W."/>
            <person name="Cichocki N."/>
            <person name="Veneault-Fourrey C."/>
            <person name="LaButti K."/>
            <person name="Lindquist E.A."/>
            <person name="Lipzen A."/>
            <person name="Lundell T."/>
            <person name="Morin E."/>
            <person name="Murat C."/>
            <person name="Sun H."/>
            <person name="Tunlid A."/>
            <person name="Henrissat B."/>
            <person name="Grigoriev I.V."/>
            <person name="Hibbett D.S."/>
            <person name="Martin F."/>
            <person name="Nordberg H.P."/>
            <person name="Cantor M.N."/>
            <person name="Hua S.X."/>
        </authorList>
    </citation>
    <scope>NUCLEOTIDE SEQUENCE [LARGE SCALE GENOMIC DNA]</scope>
    <source>
        <strain evidence="1 2">MAFF 305830</strain>
    </source>
</reference>
<dbReference type="STRING" id="933852.A0A0C2WL88"/>
<dbReference type="PANTHER" id="PTHR38926">
    <property type="entry name" value="F-BOX DOMAIN CONTAINING PROTEIN, EXPRESSED"/>
    <property type="match status" value="1"/>
</dbReference>
<proteinExistence type="predicted"/>
<accession>A0A0C2WL88</accession>
<sequence length="364" mass="42347">MSMTLVARMPFEILALIFENCAKIDWTAPLRLGGVCQSWRQVVHYTPRAWRFMDVEARRKCRKLYFDRSRPYTLYISVKDPYNIGNIKDEAHRIQYMTTPYVDEDMPACTLPALTTLRCIDTHSIWAERLNADHITNLRFPNLRHLEIHYTHAAPSCDNLPPLRSLQIVVRDHIGWPDVITACSASLVSLQVTCMGPVYYSVESYIELPRLHHLQFVKEWGKDGGWPLTLRTPGLRVYIEDDGGNYFGQTLHEDILPVTHMRLQRLYTTPSTGSFPNVSVLQLEPSFFGFCCALNELQEDPSLCSSLRCLEFHSRFMDEDEIDEAHQMLERFEWKSRTNAALPTINDHWITEFPVEEFTEVRFI</sequence>
<dbReference type="EMBL" id="KN824301">
    <property type="protein sequence ID" value="KIM27073.1"/>
    <property type="molecule type" value="Genomic_DNA"/>
</dbReference>